<comment type="caution">
    <text evidence="2">The sequence shown here is derived from an EMBL/GenBank/DDBJ whole genome shotgun (WGS) entry which is preliminary data.</text>
</comment>
<keyword evidence="1" id="KW-0812">Transmembrane</keyword>
<name>A0A8X6PIS5_NEPPI</name>
<feature type="transmembrane region" description="Helical" evidence="1">
    <location>
        <begin position="255"/>
        <end position="275"/>
    </location>
</feature>
<organism evidence="2 3">
    <name type="scientific">Nephila pilipes</name>
    <name type="common">Giant wood spider</name>
    <name type="synonym">Nephila maculata</name>
    <dbReference type="NCBI Taxonomy" id="299642"/>
    <lineage>
        <taxon>Eukaryota</taxon>
        <taxon>Metazoa</taxon>
        <taxon>Ecdysozoa</taxon>
        <taxon>Arthropoda</taxon>
        <taxon>Chelicerata</taxon>
        <taxon>Arachnida</taxon>
        <taxon>Araneae</taxon>
        <taxon>Araneomorphae</taxon>
        <taxon>Entelegynae</taxon>
        <taxon>Araneoidea</taxon>
        <taxon>Nephilidae</taxon>
        <taxon>Nephila</taxon>
    </lineage>
</organism>
<proteinExistence type="predicted"/>
<gene>
    <name evidence="2" type="primary">AVEN_56834_1</name>
    <name evidence="2" type="ORF">NPIL_247131</name>
</gene>
<dbReference type="Proteomes" id="UP000887013">
    <property type="component" value="Unassembled WGS sequence"/>
</dbReference>
<keyword evidence="1" id="KW-0472">Membrane</keyword>
<keyword evidence="3" id="KW-1185">Reference proteome</keyword>
<dbReference type="EMBL" id="BMAW01020849">
    <property type="protein sequence ID" value="GFT70371.1"/>
    <property type="molecule type" value="Genomic_DNA"/>
</dbReference>
<evidence type="ECO:0000256" key="1">
    <source>
        <dbReference type="SAM" id="Phobius"/>
    </source>
</evidence>
<keyword evidence="1" id="KW-1133">Transmembrane helix</keyword>
<accession>A0A8X6PIS5</accession>
<dbReference type="AlphaFoldDB" id="A0A8X6PIS5"/>
<feature type="transmembrane region" description="Helical" evidence="1">
    <location>
        <begin position="150"/>
        <end position="169"/>
    </location>
</feature>
<dbReference type="OrthoDB" id="6427483at2759"/>
<sequence length="276" mass="31780">MLILFLYSDHGSASIARNKNWARLLNFLLVVNYTSPVLLSVIFVCISQEQDGVTEFWTLGYEFQEKRSRMILNFIGEYSYFAVCVEYPCLCSLSVCVLVYRYGLLLLQYDGDFKNMDFSIISPKCFRLVNSYTEMEEKILLLKDTLSTPMFLMLLSSFFTIYTGLSHMLKEEVPSYFWVELGSNTVTGTVIIFSLTLCCSQVPKNMLKIKMSLGLLIDKHQFRYPNEKEQIKVLKRVEKKEVICMSAGDVIDFKISFLLTAFGTLFTYSVLIVNLS</sequence>
<reference evidence="2" key="1">
    <citation type="submission" date="2020-08" db="EMBL/GenBank/DDBJ databases">
        <title>Multicomponent nature underlies the extraordinary mechanical properties of spider dragline silk.</title>
        <authorList>
            <person name="Kono N."/>
            <person name="Nakamura H."/>
            <person name="Mori M."/>
            <person name="Yoshida Y."/>
            <person name="Ohtoshi R."/>
            <person name="Malay A.D."/>
            <person name="Moran D.A.P."/>
            <person name="Tomita M."/>
            <person name="Numata K."/>
            <person name="Arakawa K."/>
        </authorList>
    </citation>
    <scope>NUCLEOTIDE SEQUENCE</scope>
</reference>
<evidence type="ECO:0000313" key="2">
    <source>
        <dbReference type="EMBL" id="GFT70371.1"/>
    </source>
</evidence>
<feature type="transmembrane region" description="Helical" evidence="1">
    <location>
        <begin position="181"/>
        <end position="202"/>
    </location>
</feature>
<feature type="transmembrane region" description="Helical" evidence="1">
    <location>
        <begin position="21"/>
        <end position="44"/>
    </location>
</feature>
<feature type="transmembrane region" description="Helical" evidence="1">
    <location>
        <begin position="78"/>
        <end position="100"/>
    </location>
</feature>
<evidence type="ECO:0000313" key="3">
    <source>
        <dbReference type="Proteomes" id="UP000887013"/>
    </source>
</evidence>
<protein>
    <submittedName>
        <fullName evidence="2">Uncharacterized protein</fullName>
    </submittedName>
</protein>